<dbReference type="GO" id="GO:0000287">
    <property type="term" value="F:magnesium ion binding"/>
    <property type="evidence" value="ECO:0007669"/>
    <property type="project" value="UniProtKB-ARBA"/>
</dbReference>
<name>A0A9D2J3D3_9MICO</name>
<gene>
    <name evidence="2" type="ORF">H9815_00545</name>
</gene>
<dbReference type="InterPro" id="IPR011766">
    <property type="entry name" value="TPP_enzyme_TPP-bd"/>
</dbReference>
<accession>A0A9D2J3D3</accession>
<evidence type="ECO:0000313" key="2">
    <source>
        <dbReference type="EMBL" id="HIZ34239.1"/>
    </source>
</evidence>
<sequence length="91" mass="9658">MSGSPKFLESQQLPDVDYAGFAESLGLGVRTVTRDSDVGEAWDFALAADGPVLLDVHSDPNFPPIPPSATLDQALKSAKSLIEGDPDRWGC</sequence>
<dbReference type="GO" id="GO:0030976">
    <property type="term" value="F:thiamine pyrophosphate binding"/>
    <property type="evidence" value="ECO:0007669"/>
    <property type="project" value="InterPro"/>
</dbReference>
<dbReference type="PANTHER" id="PTHR42981">
    <property type="entry name" value="PYRUVATE DEHYDROGENASE [UBIQUINONE]"/>
    <property type="match status" value="1"/>
</dbReference>
<protein>
    <recommendedName>
        <fullName evidence="1">Thiamine pyrophosphate enzyme TPP-binding domain-containing protein</fullName>
    </recommendedName>
</protein>
<feature type="domain" description="Thiamine pyrophosphate enzyme TPP-binding" evidence="1">
    <location>
        <begin position="11"/>
        <end position="56"/>
    </location>
</feature>
<dbReference type="InterPro" id="IPR029061">
    <property type="entry name" value="THDP-binding"/>
</dbReference>
<evidence type="ECO:0000313" key="3">
    <source>
        <dbReference type="Proteomes" id="UP000824037"/>
    </source>
</evidence>
<dbReference type="PANTHER" id="PTHR42981:SF2">
    <property type="entry name" value="PYRUVATE DEHYDROGENASE [UBIQUINONE]"/>
    <property type="match status" value="1"/>
</dbReference>
<dbReference type="AlphaFoldDB" id="A0A9D2J3D3"/>
<reference evidence="2" key="2">
    <citation type="submission" date="2021-04" db="EMBL/GenBank/DDBJ databases">
        <authorList>
            <person name="Gilroy R."/>
        </authorList>
    </citation>
    <scope>NUCLEOTIDE SEQUENCE</scope>
    <source>
        <strain evidence="2">ChiGjej4B4-7305</strain>
    </source>
</reference>
<reference evidence="2" key="1">
    <citation type="journal article" date="2021" name="PeerJ">
        <title>Extensive microbial diversity within the chicken gut microbiome revealed by metagenomics and culture.</title>
        <authorList>
            <person name="Gilroy R."/>
            <person name="Ravi A."/>
            <person name="Getino M."/>
            <person name="Pursley I."/>
            <person name="Horton D.L."/>
            <person name="Alikhan N.F."/>
            <person name="Baker D."/>
            <person name="Gharbi K."/>
            <person name="Hall N."/>
            <person name="Watson M."/>
            <person name="Adriaenssens E.M."/>
            <person name="Foster-Nyarko E."/>
            <person name="Jarju S."/>
            <person name="Secka A."/>
            <person name="Antonio M."/>
            <person name="Oren A."/>
            <person name="Chaudhuri R.R."/>
            <person name="La Ragione R."/>
            <person name="Hildebrand F."/>
            <person name="Pallen M.J."/>
        </authorList>
    </citation>
    <scope>NUCLEOTIDE SEQUENCE</scope>
    <source>
        <strain evidence="2">ChiGjej4B4-7305</strain>
    </source>
</reference>
<organism evidence="2 3">
    <name type="scientific">Candidatus Ruania gallistercoris</name>
    <dbReference type="NCBI Taxonomy" id="2838746"/>
    <lineage>
        <taxon>Bacteria</taxon>
        <taxon>Bacillati</taxon>
        <taxon>Actinomycetota</taxon>
        <taxon>Actinomycetes</taxon>
        <taxon>Micrococcales</taxon>
        <taxon>Ruaniaceae</taxon>
        <taxon>Ruania</taxon>
    </lineage>
</organism>
<dbReference type="Proteomes" id="UP000824037">
    <property type="component" value="Unassembled WGS sequence"/>
</dbReference>
<comment type="caution">
    <text evidence="2">The sequence shown here is derived from an EMBL/GenBank/DDBJ whole genome shotgun (WGS) entry which is preliminary data.</text>
</comment>
<dbReference type="EMBL" id="DXBY01000013">
    <property type="protein sequence ID" value="HIZ34239.1"/>
    <property type="molecule type" value="Genomic_DNA"/>
</dbReference>
<dbReference type="GO" id="GO:0003824">
    <property type="term" value="F:catalytic activity"/>
    <property type="evidence" value="ECO:0007669"/>
    <property type="project" value="InterPro"/>
</dbReference>
<dbReference type="Pfam" id="PF02775">
    <property type="entry name" value="TPP_enzyme_C"/>
    <property type="match status" value="1"/>
</dbReference>
<dbReference type="Gene3D" id="3.40.50.970">
    <property type="match status" value="1"/>
</dbReference>
<dbReference type="SUPFAM" id="SSF52518">
    <property type="entry name" value="Thiamin diphosphate-binding fold (THDP-binding)"/>
    <property type="match status" value="1"/>
</dbReference>
<proteinExistence type="predicted"/>
<dbReference type="InterPro" id="IPR047211">
    <property type="entry name" value="POXB-like"/>
</dbReference>
<evidence type="ECO:0000259" key="1">
    <source>
        <dbReference type="Pfam" id="PF02775"/>
    </source>
</evidence>